<comment type="similarity">
    <text evidence="2 5">Belongs to the pseudouridine synthase TruB family. Type 1 subfamily.</text>
</comment>
<reference evidence="9" key="2">
    <citation type="submission" date="2013-07" db="EMBL/GenBank/DDBJ databases">
        <authorList>
            <person name="Morais-Silva F.O."/>
            <person name="Rezende A.M."/>
            <person name="Pimentel C."/>
            <person name="Resende D.M."/>
            <person name="Santos C.I."/>
            <person name="Clemente C."/>
            <person name="de Oliveira L.M."/>
            <person name="da Silva S.M."/>
            <person name="Costa D.A."/>
            <person name="Varela-Raposo A."/>
            <person name="Horacio E.C.A."/>
            <person name="Matos M."/>
            <person name="Flores O."/>
            <person name="Ruiz J.C."/>
            <person name="Rodrigues-Pousada C."/>
        </authorList>
    </citation>
    <scope>NUCLEOTIDE SEQUENCE [LARGE SCALE GENOMIC DNA]</scope>
    <source>
        <strain evidence="9">ATCC 19364 / DSM 1382 / NCIMB 9332 / VKM B-1759</strain>
    </source>
</reference>
<dbReference type="GO" id="GO:0003723">
    <property type="term" value="F:RNA binding"/>
    <property type="evidence" value="ECO:0007669"/>
    <property type="project" value="InterPro"/>
</dbReference>
<dbReference type="Proteomes" id="UP000016587">
    <property type="component" value="Chromosome"/>
</dbReference>
<evidence type="ECO:0000313" key="9">
    <source>
        <dbReference type="Proteomes" id="UP000016587"/>
    </source>
</evidence>
<dbReference type="HAMAP" id="MF_01080">
    <property type="entry name" value="TruB_bact"/>
    <property type="match status" value="1"/>
</dbReference>
<dbReference type="PANTHER" id="PTHR13767:SF2">
    <property type="entry name" value="PSEUDOURIDYLATE SYNTHASE TRUB1"/>
    <property type="match status" value="1"/>
</dbReference>
<accession>T2GB40</accession>
<dbReference type="InterPro" id="IPR020103">
    <property type="entry name" value="PsdUridine_synth_cat_dom_sf"/>
</dbReference>
<protein>
    <recommendedName>
        <fullName evidence="5">tRNA pseudouridine synthase B</fullName>
        <ecNumber evidence="5">5.4.99.25</ecNumber>
    </recommendedName>
    <alternativeName>
        <fullName evidence="5">tRNA pseudouridine(55) synthase</fullName>
        <shortName evidence="5">Psi55 synthase</shortName>
    </alternativeName>
    <alternativeName>
        <fullName evidence="5">tRNA pseudouridylate synthase</fullName>
    </alternativeName>
    <alternativeName>
        <fullName evidence="5">tRNA-uridine isomerase</fullName>
    </alternativeName>
</protein>
<evidence type="ECO:0000256" key="2">
    <source>
        <dbReference type="ARBA" id="ARBA00005642"/>
    </source>
</evidence>
<dbReference type="STRING" id="1121448.DGI_1555"/>
<dbReference type="PANTHER" id="PTHR13767">
    <property type="entry name" value="TRNA-PSEUDOURIDINE SYNTHASE"/>
    <property type="match status" value="1"/>
</dbReference>
<dbReference type="OrthoDB" id="9802309at2"/>
<dbReference type="AlphaFoldDB" id="T2GB40"/>
<dbReference type="PATRIC" id="fig|1121448.10.peg.1550"/>
<dbReference type="Gene3D" id="3.30.2350.10">
    <property type="entry name" value="Pseudouridine synthase"/>
    <property type="match status" value="1"/>
</dbReference>
<evidence type="ECO:0000256" key="3">
    <source>
        <dbReference type="ARBA" id="ARBA00022694"/>
    </source>
</evidence>
<dbReference type="GO" id="GO:0031119">
    <property type="term" value="P:tRNA pseudouridine synthesis"/>
    <property type="evidence" value="ECO:0007669"/>
    <property type="project" value="UniProtKB-UniRule"/>
</dbReference>
<evidence type="ECO:0000256" key="5">
    <source>
        <dbReference type="HAMAP-Rule" id="MF_01080"/>
    </source>
</evidence>
<dbReference type="Pfam" id="PF16198">
    <property type="entry name" value="TruB_C_2"/>
    <property type="match status" value="1"/>
</dbReference>
<sequence length="316" mass="34383">MARRSRHRGSDRQLHGVLVLHKPEGPTSAACLERVKRVCGQPRIGHAGTLDPLATGVLVVLLGQATKLSNYLTGADKTYVGELELGRTTDTYDIQGTETSRADWSSLTPETVAAAVTAWQDDTTQEVPAYSAAKHQGEPLYKLAREGRDAPVKVKEITIYEAEAVTLDLPRCIFRVRCSAGAYVRSLVHSLGIRLGCGAVMTALTRTQSHPFTLDMAVSLDDILAEPERLGERIIPLEHALPHWPRVALDARQAEELKRSGRLPWEAGTTDAQAFAPGQRALFLDQHGKALGLMETGIEKTGGAAVWTVLRGLWEA</sequence>
<dbReference type="InterPro" id="IPR014780">
    <property type="entry name" value="tRNA_psdUridine_synth_TruB"/>
</dbReference>
<dbReference type="eggNOG" id="COG0130">
    <property type="taxonomic scope" value="Bacteria"/>
</dbReference>
<dbReference type="HOGENOM" id="CLU_032087_0_1_7"/>
<organism evidence="8 9">
    <name type="scientific">Megalodesulfovibrio gigas (strain ATCC 19364 / DSM 1382 / NCIMB 9332 / VKM B-1759)</name>
    <name type="common">Desulfovibrio gigas</name>
    <dbReference type="NCBI Taxonomy" id="1121448"/>
    <lineage>
        <taxon>Bacteria</taxon>
        <taxon>Pseudomonadati</taxon>
        <taxon>Thermodesulfobacteriota</taxon>
        <taxon>Desulfovibrionia</taxon>
        <taxon>Desulfovibrionales</taxon>
        <taxon>Desulfovibrionaceae</taxon>
        <taxon>Megalodesulfovibrio</taxon>
    </lineage>
</organism>
<dbReference type="InterPro" id="IPR002501">
    <property type="entry name" value="PsdUridine_synth_N"/>
</dbReference>
<dbReference type="Pfam" id="PF01509">
    <property type="entry name" value="TruB_N"/>
    <property type="match status" value="1"/>
</dbReference>
<feature type="domain" description="Pseudouridine synthase II N-terminal" evidence="6">
    <location>
        <begin position="36"/>
        <end position="184"/>
    </location>
</feature>
<dbReference type="InterPro" id="IPR032819">
    <property type="entry name" value="TruB_C"/>
</dbReference>
<dbReference type="SUPFAM" id="SSF55120">
    <property type="entry name" value="Pseudouridine synthase"/>
    <property type="match status" value="1"/>
</dbReference>
<feature type="active site" description="Nucleophile" evidence="5">
    <location>
        <position position="51"/>
    </location>
</feature>
<dbReference type="RefSeq" id="WP_021760222.1">
    <property type="nucleotide sequence ID" value="NC_022444.1"/>
</dbReference>
<evidence type="ECO:0000256" key="4">
    <source>
        <dbReference type="ARBA" id="ARBA00023235"/>
    </source>
</evidence>
<name>T2GB40_MEGG1</name>
<dbReference type="GO" id="GO:0160148">
    <property type="term" value="F:tRNA pseudouridine(55) synthase activity"/>
    <property type="evidence" value="ECO:0007669"/>
    <property type="project" value="UniProtKB-EC"/>
</dbReference>
<keyword evidence="9" id="KW-1185">Reference proteome</keyword>
<gene>
    <name evidence="5" type="primary">truB</name>
    <name evidence="8" type="ORF">DGI_1555</name>
</gene>
<dbReference type="EC" id="5.4.99.25" evidence="5"/>
<reference evidence="8 9" key="1">
    <citation type="journal article" date="2013" name="J. Bacteriol.">
        <title>Roles of HynAB and Ech, the only two hydrogenases found in the model sulfate reducer Desulfovibrio gigas.</title>
        <authorList>
            <person name="Morais-Silva F.O."/>
            <person name="Santos C.I."/>
            <person name="Rodrigues R."/>
            <person name="Pereira I.A."/>
            <person name="Rodrigues-Pousada C."/>
        </authorList>
    </citation>
    <scope>NUCLEOTIDE SEQUENCE [LARGE SCALE GENOMIC DNA]</scope>
    <source>
        <strain evidence="9">ATCC 19364 / DSM 1382 / NCIMB 9332 / VKM B-1759</strain>
    </source>
</reference>
<evidence type="ECO:0000259" key="6">
    <source>
        <dbReference type="Pfam" id="PF01509"/>
    </source>
</evidence>
<dbReference type="NCBIfam" id="TIGR00431">
    <property type="entry name" value="TruB"/>
    <property type="match status" value="1"/>
</dbReference>
<keyword evidence="3 5" id="KW-0819">tRNA processing</keyword>
<evidence type="ECO:0000259" key="7">
    <source>
        <dbReference type="Pfam" id="PF16198"/>
    </source>
</evidence>
<dbReference type="KEGG" id="dgg:DGI_1555"/>
<feature type="domain" description="tRNA pseudouridylate synthase B C-terminal" evidence="7">
    <location>
        <begin position="185"/>
        <end position="241"/>
    </location>
</feature>
<dbReference type="GO" id="GO:1990481">
    <property type="term" value="P:mRNA pseudouridine synthesis"/>
    <property type="evidence" value="ECO:0007669"/>
    <property type="project" value="TreeGrafter"/>
</dbReference>
<proteinExistence type="inferred from homology"/>
<evidence type="ECO:0000256" key="1">
    <source>
        <dbReference type="ARBA" id="ARBA00000385"/>
    </source>
</evidence>
<dbReference type="EMBL" id="CP006585">
    <property type="protein sequence ID" value="AGW13394.1"/>
    <property type="molecule type" value="Genomic_DNA"/>
</dbReference>
<dbReference type="CDD" id="cd02573">
    <property type="entry name" value="PseudoU_synth_EcTruB"/>
    <property type="match status" value="1"/>
</dbReference>
<keyword evidence="4 5" id="KW-0413">Isomerase</keyword>
<comment type="function">
    <text evidence="5">Responsible for synthesis of pseudouridine from uracil-55 in the psi GC loop of transfer RNAs.</text>
</comment>
<evidence type="ECO:0000313" key="8">
    <source>
        <dbReference type="EMBL" id="AGW13394.1"/>
    </source>
</evidence>
<comment type="catalytic activity">
    <reaction evidence="1 5">
        <text>uridine(55) in tRNA = pseudouridine(55) in tRNA</text>
        <dbReference type="Rhea" id="RHEA:42532"/>
        <dbReference type="Rhea" id="RHEA-COMP:10101"/>
        <dbReference type="Rhea" id="RHEA-COMP:10102"/>
        <dbReference type="ChEBI" id="CHEBI:65314"/>
        <dbReference type="ChEBI" id="CHEBI:65315"/>
        <dbReference type="EC" id="5.4.99.25"/>
    </reaction>
</comment>